<proteinExistence type="predicted"/>
<sequence>MLTINGIKYLKKGEVSSDKTITHYYYTDTINNTYNIIYKGKNAKLYTETKVYKDVTTNQIIKKDFFNYTIDYGTGKYGGVCYSKSDEDKILDMVDTSNKDTSNSDGSNDDNSNTNNDSDNDSSGTNNKNTSNTGDNANDSDGDGKGSKDSSNKGVFEDSMGNKDKDNPRSSLPLGADIDNPNVIGISVPDVTSPNIKENQWYNKGAVYPIIRINDHYFESTEIQHFSMETGYYKNYNEYEIYQMPLTGVLPTMRLIVTTSDPGLLKKDFVKQGDRCSVFFQSGHAMIKSMRCDFRITNVVSDQMDQTQYQKYQTQIITGELYVPDLRNEESRYNFNGSSRDAMMDLAKRLRLSFFFCDPDDTNDVMVWCNCKSPEMFLHDLTTHAWKDSNSFFESWIDPRYGLAFMNINRLLGESGYDESIDMTFWTNTFINNRAIDGKAANKTEEEQKVKPHIQTKIFTNITDDNEAATVYHVNNWRLLNNAQEIQDFVGLNCKMQYSSVNTGLIDPNNPNYSVEFSLCLNRTKFDPTRADNDFFVLLGPGRNMTYASGDAAMATSETQSSNKNDPEKITNQQSDGDAAYLEGTGNNMMSSGNTHRFYEVAYEHNMRNLLQLQKQYLLVELNGANLSIVRGEKMPIVLMDLNRAEQAIRTGQARTKIEECMYEAESGWYIIDGIEWVFDIDNDQGQGTNWRTNVKLVRREWPVPSKIKDKSGKTIDKKTANTIVLVDIGNGKLARMAYYDALKRYGEEHIMGATTSEDTVVSAQKKQNISSTTDEQQQEQEEAGTIYNAHGKETVDAVNFNLDMIDQYVKKSDYVAGSTIPLTGLKSFMKDIYKTILSESDNKCKLVSGRRWAVDEYGNKVDGNAFIKKYDYYKCMNAIGEVMYFKKNNSRHLYGEAIDIINNGMDFTELMTNIIMKSPTILKLFYDYGVSAYIEQARDDTGATTKHYHIGTDTIKQREFWESVKAILGSDRIPGTLITFTNYMTKNTNQQVEFSNSNDIDENTLDTNSNNDK</sequence>
<dbReference type="Proteomes" id="UP001348805">
    <property type="component" value="Segment"/>
</dbReference>
<feature type="region of interest" description="Disordered" evidence="1">
    <location>
        <begin position="552"/>
        <end position="588"/>
    </location>
</feature>
<protein>
    <submittedName>
        <fullName evidence="2">Uncharacterized protein</fullName>
    </submittedName>
</protein>
<reference evidence="2 3" key="1">
    <citation type="submission" date="2023-11" db="EMBL/GenBank/DDBJ databases">
        <authorList>
            <person name="Cook R."/>
            <person name="Crisci M."/>
            <person name="Pye H."/>
            <person name="Adriaenssens E."/>
            <person name="Santini J."/>
        </authorList>
    </citation>
    <scope>NUCLEOTIDE SEQUENCE [LARGE SCALE GENOMIC DNA]</scope>
    <source>
        <strain evidence="2">Lak_Megaphage_RVC_AP3_GC26</strain>
    </source>
</reference>
<keyword evidence="3" id="KW-1185">Reference proteome</keyword>
<feature type="compositionally biased region" description="Basic and acidic residues" evidence="1">
    <location>
        <begin position="142"/>
        <end position="151"/>
    </location>
</feature>
<feature type="compositionally biased region" description="Low complexity" evidence="1">
    <location>
        <begin position="95"/>
        <end position="139"/>
    </location>
</feature>
<evidence type="ECO:0000256" key="1">
    <source>
        <dbReference type="SAM" id="MobiDB-lite"/>
    </source>
</evidence>
<organism evidence="2 3">
    <name type="scientific">phage Lak_Megaphage_RVC_AP3_GC26</name>
    <dbReference type="NCBI Taxonomy" id="3109225"/>
    <lineage>
        <taxon>Viruses</taxon>
        <taxon>Duplodnaviria</taxon>
        <taxon>Heunggongvirae</taxon>
        <taxon>Uroviricota</taxon>
        <taxon>Caudoviricetes</taxon>
        <taxon>Caudoviricetes code 15 clade</taxon>
    </lineage>
</organism>
<accession>A0ABZ0Z0C3</accession>
<dbReference type="EMBL" id="OR769219">
    <property type="protein sequence ID" value="WQJ51529.1"/>
    <property type="molecule type" value="Genomic_DNA"/>
</dbReference>
<name>A0ABZ0Z0C3_9CAUD</name>
<feature type="region of interest" description="Disordered" evidence="1">
    <location>
        <begin position="95"/>
        <end position="182"/>
    </location>
</feature>
<evidence type="ECO:0000313" key="3">
    <source>
        <dbReference type="Proteomes" id="UP001348805"/>
    </source>
</evidence>
<evidence type="ECO:0000313" key="2">
    <source>
        <dbReference type="EMBL" id="WQJ51529.1"/>
    </source>
</evidence>
<dbReference type="PANTHER" id="PTHR42264">
    <property type="entry name" value="EPHRIN_REC_LIKE DOMAIN-CONTAINING PROTEIN"/>
    <property type="match status" value="1"/>
</dbReference>
<feature type="compositionally biased region" description="Polar residues" evidence="1">
    <location>
        <begin position="556"/>
        <end position="576"/>
    </location>
</feature>